<organism evidence="3 4">
    <name type="scientific">Aquimarina atlantica</name>
    <dbReference type="NCBI Taxonomy" id="1317122"/>
    <lineage>
        <taxon>Bacteria</taxon>
        <taxon>Pseudomonadati</taxon>
        <taxon>Bacteroidota</taxon>
        <taxon>Flavobacteriia</taxon>
        <taxon>Flavobacteriales</taxon>
        <taxon>Flavobacteriaceae</taxon>
        <taxon>Aquimarina</taxon>
    </lineage>
</organism>
<accession>A0A023BNY6</accession>
<dbReference type="Pfam" id="PF13098">
    <property type="entry name" value="Thioredoxin_2"/>
    <property type="match status" value="1"/>
</dbReference>
<dbReference type="InterPro" id="IPR012336">
    <property type="entry name" value="Thioredoxin-like_fold"/>
</dbReference>
<keyword evidence="1" id="KW-0732">Signal</keyword>
<dbReference type="Proteomes" id="UP000023541">
    <property type="component" value="Unassembled WGS sequence"/>
</dbReference>
<dbReference type="InterPro" id="IPR036249">
    <property type="entry name" value="Thioredoxin-like_sf"/>
</dbReference>
<dbReference type="STRING" id="1317122.ATO12_06260"/>
<evidence type="ECO:0000313" key="4">
    <source>
        <dbReference type="Proteomes" id="UP000023541"/>
    </source>
</evidence>
<gene>
    <name evidence="3" type="ORF">ATO12_06260</name>
</gene>
<dbReference type="OrthoDB" id="9811036at2"/>
<dbReference type="SUPFAM" id="SSF52833">
    <property type="entry name" value="Thioredoxin-like"/>
    <property type="match status" value="1"/>
</dbReference>
<feature type="signal peptide" evidence="1">
    <location>
        <begin position="1"/>
        <end position="20"/>
    </location>
</feature>
<keyword evidence="4" id="KW-1185">Reference proteome</keyword>
<dbReference type="AlphaFoldDB" id="A0A023BNY6"/>
<dbReference type="Gene3D" id="3.40.30.10">
    <property type="entry name" value="Glutaredoxin"/>
    <property type="match status" value="1"/>
</dbReference>
<name>A0A023BNY6_9FLAO</name>
<sequence length="159" mass="18457">MKAFYIISFFILSLLHQNVAAQLQIDSFESIENKMTITPKPLVIFIHTDWCMYCKNMENTTFKNTDVIQQLNENFYFASLNGESRETIHFLNNSFRFQPNGNKTGVHQLARELATVNNQIGYPTLAILNHKYEIIFQQQSFLSAKELIKILNKLSNNDS</sequence>
<dbReference type="RefSeq" id="WP_034246870.1">
    <property type="nucleotide sequence ID" value="NZ_AQRA01000012.1"/>
</dbReference>
<dbReference type="EMBL" id="AQRA01000012">
    <property type="protein sequence ID" value="EZH71767.1"/>
    <property type="molecule type" value="Genomic_DNA"/>
</dbReference>
<protein>
    <recommendedName>
        <fullName evidence="2">Thioredoxin-like fold domain-containing protein</fullName>
    </recommendedName>
</protein>
<dbReference type="eggNOG" id="COG0526">
    <property type="taxonomic scope" value="Bacteria"/>
</dbReference>
<feature type="chain" id="PRO_5001512209" description="Thioredoxin-like fold domain-containing protein" evidence="1">
    <location>
        <begin position="21"/>
        <end position="159"/>
    </location>
</feature>
<proteinExistence type="predicted"/>
<evidence type="ECO:0000256" key="1">
    <source>
        <dbReference type="SAM" id="SignalP"/>
    </source>
</evidence>
<evidence type="ECO:0000259" key="2">
    <source>
        <dbReference type="Pfam" id="PF13098"/>
    </source>
</evidence>
<reference evidence="3 4" key="1">
    <citation type="submission" date="2014-04" db="EMBL/GenBank/DDBJ databases">
        <title>Aquimarina sp. 22II-S11-z7 Genome Sequencing.</title>
        <authorList>
            <person name="Lai Q."/>
        </authorList>
    </citation>
    <scope>NUCLEOTIDE SEQUENCE [LARGE SCALE GENOMIC DNA]</scope>
    <source>
        <strain evidence="3 4">22II-S11-z7</strain>
    </source>
</reference>
<feature type="domain" description="Thioredoxin-like fold" evidence="2">
    <location>
        <begin position="40"/>
        <end position="151"/>
    </location>
</feature>
<comment type="caution">
    <text evidence="3">The sequence shown here is derived from an EMBL/GenBank/DDBJ whole genome shotgun (WGS) entry which is preliminary data.</text>
</comment>
<evidence type="ECO:0000313" key="3">
    <source>
        <dbReference type="EMBL" id="EZH71767.1"/>
    </source>
</evidence>